<keyword evidence="5 8" id="KW-1133">Transmembrane helix</keyword>
<dbReference type="Gene3D" id="3.40.50.300">
    <property type="entry name" value="P-loop containing nucleotide triphosphate hydrolases"/>
    <property type="match status" value="1"/>
</dbReference>
<evidence type="ECO:0000256" key="4">
    <source>
        <dbReference type="ARBA" id="ARBA00022840"/>
    </source>
</evidence>
<feature type="transmembrane region" description="Helical" evidence="8">
    <location>
        <begin position="302"/>
        <end position="322"/>
    </location>
</feature>
<dbReference type="Pfam" id="PF00005">
    <property type="entry name" value="ABC_tran"/>
    <property type="match status" value="1"/>
</dbReference>
<dbReference type="Pfam" id="PF00664">
    <property type="entry name" value="ABC_membrane"/>
    <property type="match status" value="1"/>
</dbReference>
<dbReference type="EMBL" id="JACRWG010000010">
    <property type="protein sequence ID" value="MBC6009430.1"/>
    <property type="molecule type" value="Genomic_DNA"/>
</dbReference>
<evidence type="ECO:0000313" key="11">
    <source>
        <dbReference type="EMBL" id="MBC6009430.1"/>
    </source>
</evidence>
<proteinExistence type="predicted"/>
<dbReference type="SUPFAM" id="SSF52540">
    <property type="entry name" value="P-loop containing nucleoside triphosphate hydrolases"/>
    <property type="match status" value="1"/>
</dbReference>
<sequence>MAKYNQGVKQYEQMQTAIKQYDSALNTLNTQFGSYEKAKEMQNTLTAQYNALPEGDVKTKFQAQLAGISQAVAGYEKLNASAGQMAQMKSQSSTIKKQLDQAKEKVASAKPQLDESKKKLDDVKAQIDAMETHLNNGDIYYFIGSMGEDERNKMFESVDKQMKTMGESTMKIAAGEGVKAEYKKLGADINKVQNQYIAHKGIQMLAIALLGAVASICVAFLASKLGASVARDLRLAVFKKVESFSNTEFNKFSTASLITRSTNDIVQIQMVLVIIVRMCMLAPINGIGGIMKAVKNSPSMTWMIFLVVIIIFGVLGVTFSIAMPKFKIIQQLIDKLNLAMRENLSGVLVIRAFGNEEESEKRFDQANKDLTGTNLFVNRVMVSLMPIMMFIMQGMTLLIIYFGAKQVDLGHIAIGEMMAFLQYAMIIVMSFLMVAMIAVMLPRASVAANRVAEVLNTEPTIENPEQSTSFDEDKKGLIEFKHVSFKYPGADEPVLTDIDFTARPGQTTAFIGSTGSGKSTLINLIPRFYDVTEGEVTVDGVDVRHVSMHDLRDRIGVVPQKGLLFSGTIESNIKYGAPDLSDEELAEVIDVAQAKEFIETKPLGVKEPISQGGTNVSGGQKQRLAIARALAKNPKILIFDDSFSALDFKTDATLRKRLGEMTAKTHNTVLIVGQRIASIMHADQIIVLDEGKIVGKGTHEQLMKTCSVYQEIALSQLSKEELDNE</sequence>
<gene>
    <name evidence="11" type="ORF">H8909_04080</name>
</gene>
<feature type="transmembrane region" description="Helical" evidence="8">
    <location>
        <begin position="201"/>
        <end position="222"/>
    </location>
</feature>
<evidence type="ECO:0000256" key="8">
    <source>
        <dbReference type="SAM" id="Phobius"/>
    </source>
</evidence>
<evidence type="ECO:0000256" key="5">
    <source>
        <dbReference type="ARBA" id="ARBA00022989"/>
    </source>
</evidence>
<dbReference type="PROSITE" id="PS50929">
    <property type="entry name" value="ABC_TM1F"/>
    <property type="match status" value="1"/>
</dbReference>
<dbReference type="PANTHER" id="PTHR43394">
    <property type="entry name" value="ATP-DEPENDENT PERMEASE MDL1, MITOCHONDRIAL"/>
    <property type="match status" value="1"/>
</dbReference>
<evidence type="ECO:0000256" key="3">
    <source>
        <dbReference type="ARBA" id="ARBA00022741"/>
    </source>
</evidence>
<feature type="transmembrane region" description="Helical" evidence="8">
    <location>
        <begin position="270"/>
        <end position="290"/>
    </location>
</feature>
<dbReference type="InterPro" id="IPR003593">
    <property type="entry name" value="AAA+_ATPase"/>
</dbReference>
<dbReference type="InterPro" id="IPR003439">
    <property type="entry name" value="ABC_transporter-like_ATP-bd"/>
</dbReference>
<dbReference type="CDD" id="cd18548">
    <property type="entry name" value="ABC_6TM_Tm287_like"/>
    <property type="match status" value="1"/>
</dbReference>
<dbReference type="PROSITE" id="PS50893">
    <property type="entry name" value="ABC_TRANSPORTER_2"/>
    <property type="match status" value="1"/>
</dbReference>
<keyword evidence="12" id="KW-1185">Reference proteome</keyword>
<dbReference type="SMART" id="SM00382">
    <property type="entry name" value="AAA"/>
    <property type="match status" value="1"/>
</dbReference>
<dbReference type="InterPro" id="IPR039421">
    <property type="entry name" value="Type_1_exporter"/>
</dbReference>
<feature type="transmembrane region" description="Helical" evidence="8">
    <location>
        <begin position="380"/>
        <end position="403"/>
    </location>
</feature>
<evidence type="ECO:0000256" key="2">
    <source>
        <dbReference type="ARBA" id="ARBA00022692"/>
    </source>
</evidence>
<dbReference type="Gene3D" id="1.20.1560.10">
    <property type="entry name" value="ABC transporter type 1, transmembrane domain"/>
    <property type="match status" value="1"/>
</dbReference>
<keyword evidence="3" id="KW-0547">Nucleotide-binding</keyword>
<name>A0ABR7K9N9_9FIRM</name>
<evidence type="ECO:0000313" key="12">
    <source>
        <dbReference type="Proteomes" id="UP000603474"/>
    </source>
</evidence>
<dbReference type="InterPro" id="IPR027417">
    <property type="entry name" value="P-loop_NTPase"/>
</dbReference>
<keyword evidence="6 8" id="KW-0472">Membrane</keyword>
<evidence type="ECO:0000259" key="9">
    <source>
        <dbReference type="PROSITE" id="PS50893"/>
    </source>
</evidence>
<feature type="transmembrane region" description="Helical" evidence="8">
    <location>
        <begin position="423"/>
        <end position="441"/>
    </location>
</feature>
<dbReference type="PROSITE" id="PS00211">
    <property type="entry name" value="ABC_TRANSPORTER_1"/>
    <property type="match status" value="1"/>
</dbReference>
<dbReference type="SUPFAM" id="SSF90123">
    <property type="entry name" value="ABC transporter transmembrane region"/>
    <property type="match status" value="1"/>
</dbReference>
<organism evidence="11 12">
    <name type="scientific">Catenibacterium faecis</name>
    <dbReference type="NCBI Taxonomy" id="2764323"/>
    <lineage>
        <taxon>Bacteria</taxon>
        <taxon>Bacillati</taxon>
        <taxon>Bacillota</taxon>
        <taxon>Erysipelotrichia</taxon>
        <taxon>Erysipelotrichales</taxon>
        <taxon>Coprobacillaceae</taxon>
        <taxon>Catenibacterium</taxon>
    </lineage>
</organism>
<feature type="domain" description="ABC transporter" evidence="9">
    <location>
        <begin position="478"/>
        <end position="715"/>
    </location>
</feature>
<evidence type="ECO:0000256" key="6">
    <source>
        <dbReference type="ARBA" id="ARBA00023136"/>
    </source>
</evidence>
<dbReference type="GO" id="GO:0005524">
    <property type="term" value="F:ATP binding"/>
    <property type="evidence" value="ECO:0007669"/>
    <property type="project" value="UniProtKB-KW"/>
</dbReference>
<evidence type="ECO:0000256" key="1">
    <source>
        <dbReference type="ARBA" id="ARBA00004651"/>
    </source>
</evidence>
<evidence type="ECO:0000259" key="10">
    <source>
        <dbReference type="PROSITE" id="PS50929"/>
    </source>
</evidence>
<comment type="caution">
    <text evidence="11">The sequence shown here is derived from an EMBL/GenBank/DDBJ whole genome shotgun (WGS) entry which is preliminary data.</text>
</comment>
<keyword evidence="4 11" id="KW-0067">ATP-binding</keyword>
<dbReference type="InterPro" id="IPR017871">
    <property type="entry name" value="ABC_transporter-like_CS"/>
</dbReference>
<dbReference type="PANTHER" id="PTHR43394:SF1">
    <property type="entry name" value="ATP-BINDING CASSETTE SUB-FAMILY B MEMBER 10, MITOCHONDRIAL"/>
    <property type="match status" value="1"/>
</dbReference>
<dbReference type="InterPro" id="IPR036640">
    <property type="entry name" value="ABC1_TM_sf"/>
</dbReference>
<evidence type="ECO:0000256" key="7">
    <source>
        <dbReference type="SAM" id="Coils"/>
    </source>
</evidence>
<keyword evidence="7" id="KW-0175">Coiled coil</keyword>
<reference evidence="11 12" key="1">
    <citation type="submission" date="2020-08" db="EMBL/GenBank/DDBJ databases">
        <authorList>
            <person name="Liu C."/>
            <person name="Sun Q."/>
        </authorList>
    </citation>
    <scope>NUCLEOTIDE SEQUENCE [LARGE SCALE GENOMIC DNA]</scope>
    <source>
        <strain evidence="11 12">NSJ-22</strain>
    </source>
</reference>
<dbReference type="Proteomes" id="UP000603474">
    <property type="component" value="Unassembled WGS sequence"/>
</dbReference>
<comment type="subcellular location">
    <subcellularLocation>
        <location evidence="1">Cell membrane</location>
        <topology evidence="1">Multi-pass membrane protein</topology>
    </subcellularLocation>
</comment>
<dbReference type="InterPro" id="IPR011527">
    <property type="entry name" value="ABC1_TM_dom"/>
</dbReference>
<feature type="domain" description="ABC transmembrane type-1" evidence="10">
    <location>
        <begin position="201"/>
        <end position="443"/>
    </location>
</feature>
<protein>
    <submittedName>
        <fullName evidence="11">ATP-binding cassette domain-containing protein</fullName>
    </submittedName>
</protein>
<accession>A0ABR7K9N9</accession>
<keyword evidence="2 8" id="KW-0812">Transmembrane</keyword>
<feature type="coiled-coil region" evidence="7">
    <location>
        <begin position="85"/>
        <end position="133"/>
    </location>
</feature>